<name>A0A4R7NTB7_9GAMM</name>
<dbReference type="PANTHER" id="PTHR39576:SF2">
    <property type="entry name" value="ATTACHING AND EFFACING PROTEIN HOMOLOG-RELATED"/>
    <property type="match status" value="1"/>
</dbReference>
<dbReference type="Gene3D" id="2.60.40.10">
    <property type="entry name" value="Immunoglobulins"/>
    <property type="match status" value="9"/>
</dbReference>
<feature type="domain" description="Big-1" evidence="3">
    <location>
        <begin position="260"/>
        <end position="354"/>
    </location>
</feature>
<organism evidence="4 5">
    <name type="scientific">Panacagrimonas perspica</name>
    <dbReference type="NCBI Taxonomy" id="381431"/>
    <lineage>
        <taxon>Bacteria</taxon>
        <taxon>Pseudomonadati</taxon>
        <taxon>Pseudomonadota</taxon>
        <taxon>Gammaproteobacteria</taxon>
        <taxon>Nevskiales</taxon>
        <taxon>Nevskiaceae</taxon>
        <taxon>Panacagrimonas</taxon>
    </lineage>
</organism>
<sequence>MGSHRFLRALCAALSALTIAGCGGDRPTFDGSDDGGGGTGSPKVAGINLIASSATLSSDADSAAEGVPLTAIAVNSGNSAVAGATVSFTASSGVIVVSSATTGADGSATATLHTGGDPTPRTITVTAKVGGATRSATIEVIPAGGGGPQFSTITLSPGSANLPSDADTSGEGLPLQAIVKNAANIGVAGVQVAFAATSGQLVGVVGTTNSDGIATATLTTGGDPTLRTVTVTASAGGQSDSSTINVVSPQAGQGVSKVTVISSNPTLANNAVNAANGVTITAIITDANNNAVSGVNVGFAATSGQLVNIVGTTDGSGRATAVLTTGGNSTLRTINITATVGTLSASLSPPIQVVNSAGQVGNPAAINLFSSSATLASTGNTQATGVNLTAVITDLGNRVVPGVPVTFTANSGAIIVTQGTTDASGAAQAVLTTGGVSTPRNIQVTATAGGFSSTINIQVIAPSGGPTVGAISLIASSLQLPSDADTAAAAGVVTLTALVRDANNNAVTGAPVTFSATSGQLVSISATSDANGVATAKLTTGGNPALRTISVTASAGGLSSTIQVQVVAGASGRSVAFVTLSTSSSTLLSTASSPAQGVALTATALDSSLNPIPGVTVEFAANAGALANIVAVTNANGQATAVLTTGGNTSLPPSITVSARVGTISDSEVIQVVNPVSNITLISSSPQLPSGAVLQANGITLTAIIKDSQGVVVAGIPVTFAAPGAAIQVTRGTTDASGTATAVLTTGGNPANRTVNVTASSSGGSSNTVQIAVVGTTLQINGPITVGAGQVQTYQVVLRDSTLAGIPGRSVTVTSLLNNLPPAPLNSASVVTDFNGTASFSYTGTNPGSDTLSADAGVLNATAALNLTVTANQFTYLLQCQDLIDNELPGDAGVDFGVGAGFDGQCASATDDNESAFIGDGPVVAIGPPTQGTRLRFVYTEAGVPIVGQVVSYSVTRGYLNNVPGMKQVVGAITGPGGVIDIDIRSNGSDGAGETIVSLQSASGSSVTKSVQILANAPANLDLQATPATIPVSGSSTLTAVVRDASNNLVANQRVDFLLTDATGGTLSAASAVTNSGGTATVTYRASTVPSATNGVAIAASIPATAITDTANITVGGQALFISLGTGNTVAEPSPTVYKLPYSAVVTDAAGNPAPSNTTFRLTVISVAYQKGAFATCVTPPGIWVPSYTVPGPSLSTGFGSGCRTEDVPVGLGNGILDAGEDLNTNGILDPGNVVTVPSTVPLVDGVADFDLTYPQDRAYWVAVTLKATASVAGSESVAITSFVLPGAAPDYADCTIAPPGQISPYGTGASCGSTVNAQCSDGVDNSANGLIDIADPGCHTDGNAANPTSYNPLDNSEALPQCSDGIDNDADTFIDTADPQCHTDGNAGNALSYSPLDNSEAP</sequence>
<dbReference type="Pfam" id="PF02369">
    <property type="entry name" value="Big_1"/>
    <property type="match status" value="2"/>
</dbReference>
<dbReference type="PROSITE" id="PS51127">
    <property type="entry name" value="BIG1"/>
    <property type="match status" value="5"/>
</dbReference>
<gene>
    <name evidence="4" type="ORF">DFR24_4422</name>
</gene>
<dbReference type="InterPro" id="IPR013783">
    <property type="entry name" value="Ig-like_fold"/>
</dbReference>
<evidence type="ECO:0000256" key="1">
    <source>
        <dbReference type="ARBA" id="ARBA00010116"/>
    </source>
</evidence>
<reference evidence="4 5" key="1">
    <citation type="submission" date="2019-03" db="EMBL/GenBank/DDBJ databases">
        <title>Genomic Encyclopedia of Type Strains, Phase IV (KMG-IV): sequencing the most valuable type-strain genomes for metagenomic binning, comparative biology and taxonomic classification.</title>
        <authorList>
            <person name="Goeker M."/>
        </authorList>
    </citation>
    <scope>NUCLEOTIDE SEQUENCE [LARGE SCALE GENOMIC DNA]</scope>
    <source>
        <strain evidence="4 5">DSM 26377</strain>
    </source>
</reference>
<feature type="domain" description="Big-1" evidence="3">
    <location>
        <begin position="1020"/>
        <end position="1107"/>
    </location>
</feature>
<dbReference type="Proteomes" id="UP000295341">
    <property type="component" value="Unassembled WGS sequence"/>
</dbReference>
<dbReference type="InterPro" id="IPR008964">
    <property type="entry name" value="Invasin/intimin_cell_adhesion"/>
</dbReference>
<dbReference type="PROSITE" id="PS51257">
    <property type="entry name" value="PROKAR_LIPOPROTEIN"/>
    <property type="match status" value="1"/>
</dbReference>
<comment type="similarity">
    <text evidence="1">Belongs to the intimin/invasin family.</text>
</comment>
<feature type="domain" description="Big-1" evidence="3">
    <location>
        <begin position="682"/>
        <end position="774"/>
    </location>
</feature>
<dbReference type="GO" id="GO:0009279">
    <property type="term" value="C:cell outer membrane"/>
    <property type="evidence" value="ECO:0007669"/>
    <property type="project" value="TreeGrafter"/>
</dbReference>
<dbReference type="SMART" id="SM00634">
    <property type="entry name" value="BID_1"/>
    <property type="match status" value="8"/>
</dbReference>
<feature type="domain" description="Big-1" evidence="3">
    <location>
        <begin position="152"/>
        <end position="247"/>
    </location>
</feature>
<dbReference type="PANTHER" id="PTHR39576">
    <property type="entry name" value="ATTACHING AND EFFACING PROTEIN HOMOLOG-RELATED-RELATED"/>
    <property type="match status" value="1"/>
</dbReference>
<feature type="region of interest" description="Disordered" evidence="2">
    <location>
        <begin position="1374"/>
        <end position="1403"/>
    </location>
</feature>
<dbReference type="InterPro" id="IPR003344">
    <property type="entry name" value="Big_1_dom"/>
</dbReference>
<dbReference type="EMBL" id="SOBT01000012">
    <property type="protein sequence ID" value="TDU24158.1"/>
    <property type="molecule type" value="Genomic_DNA"/>
</dbReference>
<proteinExistence type="inferred from homology"/>
<feature type="compositionally biased region" description="Polar residues" evidence="2">
    <location>
        <begin position="1390"/>
        <end position="1403"/>
    </location>
</feature>
<evidence type="ECO:0000313" key="4">
    <source>
        <dbReference type="EMBL" id="TDU24158.1"/>
    </source>
</evidence>
<keyword evidence="5" id="KW-1185">Reference proteome</keyword>
<dbReference type="SUPFAM" id="SSF49373">
    <property type="entry name" value="Invasin/intimin cell-adhesion fragments"/>
    <property type="match status" value="9"/>
</dbReference>
<feature type="domain" description="Big-1" evidence="3">
    <location>
        <begin position="477"/>
        <end position="567"/>
    </location>
</feature>
<accession>A0A4R7NTB7</accession>
<evidence type="ECO:0000256" key="2">
    <source>
        <dbReference type="SAM" id="MobiDB-lite"/>
    </source>
</evidence>
<protein>
    <submittedName>
        <fullName evidence="4">Ig-like protein group 1</fullName>
    </submittedName>
</protein>
<dbReference type="InterPro" id="IPR051715">
    <property type="entry name" value="Intimin-Invasin_domain"/>
</dbReference>
<evidence type="ECO:0000259" key="3">
    <source>
        <dbReference type="PROSITE" id="PS51127"/>
    </source>
</evidence>
<comment type="caution">
    <text evidence="4">The sequence shown here is derived from an EMBL/GenBank/DDBJ whole genome shotgun (WGS) entry which is preliminary data.</text>
</comment>
<evidence type="ECO:0000313" key="5">
    <source>
        <dbReference type="Proteomes" id="UP000295341"/>
    </source>
</evidence>